<evidence type="ECO:0000256" key="3">
    <source>
        <dbReference type="ARBA" id="ARBA00023163"/>
    </source>
</evidence>
<dbReference type="InterPro" id="IPR005471">
    <property type="entry name" value="Tscrpt_reg_IclR_N"/>
</dbReference>
<dbReference type="SMART" id="SM00346">
    <property type="entry name" value="HTH_ICLR"/>
    <property type="match status" value="1"/>
</dbReference>
<dbReference type="PROSITE" id="PS51077">
    <property type="entry name" value="HTH_ICLR"/>
    <property type="match status" value="1"/>
</dbReference>
<dbReference type="PROSITE" id="PS51078">
    <property type="entry name" value="ICLR_ED"/>
    <property type="match status" value="1"/>
</dbReference>
<dbReference type="Gene3D" id="3.30.450.40">
    <property type="match status" value="1"/>
</dbReference>
<dbReference type="RefSeq" id="WP_275029742.1">
    <property type="nucleotide sequence ID" value="NZ_CP118615.1"/>
</dbReference>
<dbReference type="InterPro" id="IPR036390">
    <property type="entry name" value="WH_DNA-bd_sf"/>
</dbReference>
<feature type="domain" description="IclR-ED" evidence="5">
    <location>
        <begin position="72"/>
        <end position="254"/>
    </location>
</feature>
<dbReference type="EMBL" id="CP118615">
    <property type="protein sequence ID" value="WDZ83289.1"/>
    <property type="molecule type" value="Genomic_DNA"/>
</dbReference>
<dbReference type="Proteomes" id="UP001219605">
    <property type="component" value="Chromosome"/>
</dbReference>
<dbReference type="InterPro" id="IPR029016">
    <property type="entry name" value="GAF-like_dom_sf"/>
</dbReference>
<organism evidence="6 7">
    <name type="scientific">Micromonospora cathayae</name>
    <dbReference type="NCBI Taxonomy" id="3028804"/>
    <lineage>
        <taxon>Bacteria</taxon>
        <taxon>Bacillati</taxon>
        <taxon>Actinomycetota</taxon>
        <taxon>Actinomycetes</taxon>
        <taxon>Micromonosporales</taxon>
        <taxon>Micromonosporaceae</taxon>
        <taxon>Micromonospora</taxon>
    </lineage>
</organism>
<dbReference type="PANTHER" id="PTHR30136">
    <property type="entry name" value="HELIX-TURN-HELIX TRANSCRIPTIONAL REGULATOR, ICLR FAMILY"/>
    <property type="match status" value="1"/>
</dbReference>
<dbReference type="Gene3D" id="1.10.10.10">
    <property type="entry name" value="Winged helix-like DNA-binding domain superfamily/Winged helix DNA-binding domain"/>
    <property type="match status" value="1"/>
</dbReference>
<dbReference type="InterPro" id="IPR050707">
    <property type="entry name" value="HTH_MetabolicPath_Reg"/>
</dbReference>
<dbReference type="SUPFAM" id="SSF55781">
    <property type="entry name" value="GAF domain-like"/>
    <property type="match status" value="1"/>
</dbReference>
<keyword evidence="2" id="KW-0238">DNA-binding</keyword>
<gene>
    <name evidence="6" type="ORF">PVK37_22895</name>
</gene>
<evidence type="ECO:0000313" key="6">
    <source>
        <dbReference type="EMBL" id="WDZ83289.1"/>
    </source>
</evidence>
<dbReference type="SUPFAM" id="SSF46785">
    <property type="entry name" value="Winged helix' DNA-binding domain"/>
    <property type="match status" value="1"/>
</dbReference>
<proteinExistence type="predicted"/>
<dbReference type="PANTHER" id="PTHR30136:SF24">
    <property type="entry name" value="HTH-TYPE TRANSCRIPTIONAL REPRESSOR ALLR"/>
    <property type="match status" value="1"/>
</dbReference>
<evidence type="ECO:0000313" key="7">
    <source>
        <dbReference type="Proteomes" id="UP001219605"/>
    </source>
</evidence>
<accession>A0ABY7ZN16</accession>
<evidence type="ECO:0000259" key="4">
    <source>
        <dbReference type="PROSITE" id="PS51077"/>
    </source>
</evidence>
<name>A0ABY7ZN16_9ACTN</name>
<protein>
    <submittedName>
        <fullName evidence="6">IclR family transcriptional regulator</fullName>
    </submittedName>
</protein>
<keyword evidence="1" id="KW-0805">Transcription regulation</keyword>
<reference evidence="6 7" key="1">
    <citation type="submission" date="2023-02" db="EMBL/GenBank/DDBJ databases">
        <authorList>
            <person name="Mo P."/>
        </authorList>
    </citation>
    <scope>NUCLEOTIDE SEQUENCE [LARGE SCALE GENOMIC DNA]</scope>
    <source>
        <strain evidence="6 7">HUAS 3</strain>
    </source>
</reference>
<keyword evidence="3" id="KW-0804">Transcription</keyword>
<dbReference type="Pfam" id="PF01614">
    <property type="entry name" value="IclR_C"/>
    <property type="match status" value="1"/>
</dbReference>
<evidence type="ECO:0000259" key="5">
    <source>
        <dbReference type="PROSITE" id="PS51078"/>
    </source>
</evidence>
<dbReference type="InterPro" id="IPR036388">
    <property type="entry name" value="WH-like_DNA-bd_sf"/>
</dbReference>
<sequence length="266" mass="29372">MSETSKTILTVGRAMEVLTLFTERRESTLGVTEISKALGLSKAVVHRILSTLLEKDYIQIEPQTRRYALGPAALKLGLTYLDGIDVRRMAQPILHELVTATRETSTLSIRSGWTRVYIDQETPPTDIRMSVRLGHPYPLHAGSSSKALLAFLDPEEQDAYLATGPFERLTDSTITTPEQLRADLDRIRERGYARSLGERQADAASVAAPVFDHRGKPIAAISVCGPLRRFEPKIDEAAGALLDGVRRLSALLGHRESEIIGQRSTE</sequence>
<evidence type="ECO:0000256" key="2">
    <source>
        <dbReference type="ARBA" id="ARBA00023125"/>
    </source>
</evidence>
<keyword evidence="7" id="KW-1185">Reference proteome</keyword>
<evidence type="ECO:0000256" key="1">
    <source>
        <dbReference type="ARBA" id="ARBA00023015"/>
    </source>
</evidence>
<feature type="domain" description="HTH iclR-type" evidence="4">
    <location>
        <begin position="8"/>
        <end position="71"/>
    </location>
</feature>
<dbReference type="Pfam" id="PF09339">
    <property type="entry name" value="HTH_IclR"/>
    <property type="match status" value="1"/>
</dbReference>
<dbReference type="InterPro" id="IPR014757">
    <property type="entry name" value="Tscrpt_reg_IclR_C"/>
</dbReference>